<evidence type="ECO:0000313" key="2">
    <source>
        <dbReference type="Proteomes" id="UP001371456"/>
    </source>
</evidence>
<keyword evidence="2" id="KW-1185">Reference proteome</keyword>
<dbReference type="Proteomes" id="UP001371456">
    <property type="component" value="Unassembled WGS sequence"/>
</dbReference>
<reference evidence="1 2" key="1">
    <citation type="submission" date="2024-02" db="EMBL/GenBank/DDBJ databases">
        <title>de novo genome assembly of Solanum bulbocastanum strain 11H21.</title>
        <authorList>
            <person name="Hosaka A.J."/>
        </authorList>
    </citation>
    <scope>NUCLEOTIDE SEQUENCE [LARGE SCALE GENOMIC DNA]</scope>
    <source>
        <tissue evidence="1">Young leaves</tissue>
    </source>
</reference>
<name>A0AAN8TA24_SOLBU</name>
<organism evidence="1 2">
    <name type="scientific">Solanum bulbocastanum</name>
    <name type="common">Wild potato</name>
    <dbReference type="NCBI Taxonomy" id="147425"/>
    <lineage>
        <taxon>Eukaryota</taxon>
        <taxon>Viridiplantae</taxon>
        <taxon>Streptophyta</taxon>
        <taxon>Embryophyta</taxon>
        <taxon>Tracheophyta</taxon>
        <taxon>Spermatophyta</taxon>
        <taxon>Magnoliopsida</taxon>
        <taxon>eudicotyledons</taxon>
        <taxon>Gunneridae</taxon>
        <taxon>Pentapetalae</taxon>
        <taxon>asterids</taxon>
        <taxon>lamiids</taxon>
        <taxon>Solanales</taxon>
        <taxon>Solanaceae</taxon>
        <taxon>Solanoideae</taxon>
        <taxon>Solaneae</taxon>
        <taxon>Solanum</taxon>
    </lineage>
</organism>
<proteinExistence type="predicted"/>
<accession>A0AAN8TA24</accession>
<comment type="caution">
    <text evidence="1">The sequence shown here is derived from an EMBL/GenBank/DDBJ whole genome shotgun (WGS) entry which is preliminary data.</text>
</comment>
<gene>
    <name evidence="1" type="ORF">RDI58_022160</name>
</gene>
<evidence type="ECO:0000313" key="1">
    <source>
        <dbReference type="EMBL" id="KAK6779976.1"/>
    </source>
</evidence>
<dbReference type="EMBL" id="JBANQN010000009">
    <property type="protein sequence ID" value="KAK6779976.1"/>
    <property type="molecule type" value="Genomic_DNA"/>
</dbReference>
<protein>
    <submittedName>
        <fullName evidence="1">Uncharacterized protein</fullName>
    </submittedName>
</protein>
<sequence>MDFPLPIAQPTTRISEGGILAKYCSNSLHICRWETPVMFKTNGALTNCGVSIAQTTASDQKLLIFPPDMGEPEIIKMSGAPTDILEVYLPS</sequence>
<dbReference type="AlphaFoldDB" id="A0AAN8TA24"/>